<dbReference type="SUPFAM" id="SSF56112">
    <property type="entry name" value="Protein kinase-like (PK-like)"/>
    <property type="match status" value="1"/>
</dbReference>
<feature type="domain" description="Aminoglycoside phosphotransferase" evidence="1">
    <location>
        <begin position="62"/>
        <end position="197"/>
    </location>
</feature>
<sequence length="544" mass="62746">MDSTDNAQCIGAKAELFEYTHGRWLWNDARNRASRRRTFNEVEFKRLAALSIGRESEDVIDFRKLGEGGFNRTFMITFRDGYKLVGRIPFLTTEPRSLLVASEVATLDFLRMHKFPVPHIFAYSTTADNSAETEYMFMECVEGTKLGDIWDQMKNKDRNRLLTEIVEVEARWMSLPYPESGSLYYEQDLPKKYRAFAVAAPIPSSKGDFCIGPDLTSELWYGKRIHLDTFRGPYQDSTDVLNAAGRNELEYLTRFGKSVLPLRRMRRETFDCKEQSPQDQIKALNAYLRLAHYLVPSHNPSLLRPTLRHPDLSPNNVFVSDTYEITGFIDWQHSAILPLFLHCGIPGSFQNHGDPMSETLQMPELPPNFAELDEREQCNEKELLKKRQTHCYYMVGTSVHNQPHFDALWDGTGNTRRRPYLHAREPWDGDAISLKADLIRVVQRWPEVVKSDSLPCPISFSDQEIQECLSLEAEQEEADSTQAALIDIVGCGQEGWVPAEHYDDALDRAKKLKEQTLGYAESEEEREIALQHWVMDDYDDEDYK</sequence>
<accession>A0A2P8AFC8</accession>
<dbReference type="Pfam" id="PF01636">
    <property type="entry name" value="APH"/>
    <property type="match status" value="2"/>
</dbReference>
<evidence type="ECO:0000313" key="2">
    <source>
        <dbReference type="EMBL" id="PSK59172.1"/>
    </source>
</evidence>
<evidence type="ECO:0000313" key="3">
    <source>
        <dbReference type="Proteomes" id="UP000243723"/>
    </source>
</evidence>
<feature type="domain" description="Aminoglycoside phosphotransferase" evidence="1">
    <location>
        <begin position="259"/>
        <end position="335"/>
    </location>
</feature>
<evidence type="ECO:0000259" key="1">
    <source>
        <dbReference type="Pfam" id="PF01636"/>
    </source>
</evidence>
<dbReference type="AlphaFoldDB" id="A0A2P8AFC8"/>
<dbReference type="PANTHER" id="PTHR36091:SF2">
    <property type="entry name" value="AMINOGLYCOSIDE PHOSPHOTRANSFERASE DOMAIN-CONTAINING PROTEIN"/>
    <property type="match status" value="1"/>
</dbReference>
<keyword evidence="3" id="KW-1185">Reference proteome</keyword>
<organism evidence="2 3">
    <name type="scientific">Elsinoe australis</name>
    <dbReference type="NCBI Taxonomy" id="40998"/>
    <lineage>
        <taxon>Eukaryota</taxon>
        <taxon>Fungi</taxon>
        <taxon>Dikarya</taxon>
        <taxon>Ascomycota</taxon>
        <taxon>Pezizomycotina</taxon>
        <taxon>Dothideomycetes</taxon>
        <taxon>Dothideomycetidae</taxon>
        <taxon>Myriangiales</taxon>
        <taxon>Elsinoaceae</taxon>
        <taxon>Elsinoe</taxon>
    </lineage>
</organism>
<dbReference type="GO" id="GO:0005739">
    <property type="term" value="C:mitochondrion"/>
    <property type="evidence" value="ECO:0007669"/>
    <property type="project" value="TreeGrafter"/>
</dbReference>
<dbReference type="Proteomes" id="UP000243723">
    <property type="component" value="Unassembled WGS sequence"/>
</dbReference>
<dbReference type="InterPro" id="IPR051035">
    <property type="entry name" value="Mito_inheritance_9"/>
</dbReference>
<reference evidence="2 3" key="1">
    <citation type="submission" date="2017-05" db="EMBL/GenBank/DDBJ databases">
        <title>Draft genome sequence of Elsinoe australis.</title>
        <authorList>
            <person name="Cheng Q."/>
        </authorList>
    </citation>
    <scope>NUCLEOTIDE SEQUENCE [LARGE SCALE GENOMIC DNA]</scope>
    <source>
        <strain evidence="2 3">NL1</strain>
    </source>
</reference>
<dbReference type="InterPro" id="IPR011009">
    <property type="entry name" value="Kinase-like_dom_sf"/>
</dbReference>
<dbReference type="InterPro" id="IPR002575">
    <property type="entry name" value="Aminoglycoside_PTrfase"/>
</dbReference>
<name>A0A2P8AFC8_9PEZI</name>
<dbReference type="OrthoDB" id="10003767at2759"/>
<protein>
    <recommendedName>
        <fullName evidence="1">Aminoglycoside phosphotransferase domain-containing protein</fullName>
    </recommendedName>
</protein>
<dbReference type="Gene3D" id="3.90.1200.10">
    <property type="match status" value="1"/>
</dbReference>
<dbReference type="EMBL" id="NHZQ01000010">
    <property type="protein sequence ID" value="PSK59172.1"/>
    <property type="molecule type" value="Genomic_DNA"/>
</dbReference>
<dbReference type="PANTHER" id="PTHR36091">
    <property type="entry name" value="ALTERED INHERITANCE OF MITOCHONDRIA PROTEIN 9, MITOCHONDRIAL"/>
    <property type="match status" value="1"/>
</dbReference>
<proteinExistence type="predicted"/>
<dbReference type="STRING" id="40998.A0A2P8AFC8"/>
<comment type="caution">
    <text evidence="2">The sequence shown here is derived from an EMBL/GenBank/DDBJ whole genome shotgun (WGS) entry which is preliminary data.</text>
</comment>
<gene>
    <name evidence="2" type="ORF">B9Z65_3496</name>
</gene>